<evidence type="ECO:0000313" key="3">
    <source>
        <dbReference type="Proteomes" id="UP001196413"/>
    </source>
</evidence>
<comment type="caution">
    <text evidence="2">The sequence shown here is derived from an EMBL/GenBank/DDBJ whole genome shotgun (WGS) entry which is preliminary data.</text>
</comment>
<feature type="non-terminal residue" evidence="2">
    <location>
        <position position="1"/>
    </location>
</feature>
<name>A0AAD5M7J4_PARTN</name>
<dbReference type="AlphaFoldDB" id="A0AAD5M7J4"/>
<feature type="region of interest" description="Disordered" evidence="1">
    <location>
        <begin position="93"/>
        <end position="198"/>
    </location>
</feature>
<accession>A0AAD5M7J4</accession>
<evidence type="ECO:0000313" key="2">
    <source>
        <dbReference type="EMBL" id="KAJ1352595.1"/>
    </source>
</evidence>
<reference evidence="2" key="1">
    <citation type="submission" date="2021-06" db="EMBL/GenBank/DDBJ databases">
        <title>Parelaphostrongylus tenuis whole genome reference sequence.</title>
        <authorList>
            <person name="Garwood T.J."/>
            <person name="Larsen P.A."/>
            <person name="Fountain-Jones N.M."/>
            <person name="Garbe J.R."/>
            <person name="Macchietto M.G."/>
            <person name="Kania S.A."/>
            <person name="Gerhold R.W."/>
            <person name="Richards J.E."/>
            <person name="Wolf T.M."/>
        </authorList>
    </citation>
    <scope>NUCLEOTIDE SEQUENCE</scope>
    <source>
        <strain evidence="2">MNPRO001-30</strain>
        <tissue evidence="2">Meninges</tissue>
    </source>
</reference>
<proteinExistence type="predicted"/>
<protein>
    <submittedName>
        <fullName evidence="2">Uncharacterized protein</fullName>
    </submittedName>
</protein>
<keyword evidence="3" id="KW-1185">Reference proteome</keyword>
<organism evidence="2 3">
    <name type="scientific">Parelaphostrongylus tenuis</name>
    <name type="common">Meningeal worm</name>
    <dbReference type="NCBI Taxonomy" id="148309"/>
    <lineage>
        <taxon>Eukaryota</taxon>
        <taxon>Metazoa</taxon>
        <taxon>Ecdysozoa</taxon>
        <taxon>Nematoda</taxon>
        <taxon>Chromadorea</taxon>
        <taxon>Rhabditida</taxon>
        <taxon>Rhabditina</taxon>
        <taxon>Rhabditomorpha</taxon>
        <taxon>Strongyloidea</taxon>
        <taxon>Metastrongylidae</taxon>
        <taxon>Parelaphostrongylus</taxon>
    </lineage>
</organism>
<feature type="compositionally biased region" description="Low complexity" evidence="1">
    <location>
        <begin position="176"/>
        <end position="190"/>
    </location>
</feature>
<dbReference type="EMBL" id="JAHQIW010001473">
    <property type="protein sequence ID" value="KAJ1352595.1"/>
    <property type="molecule type" value="Genomic_DNA"/>
</dbReference>
<gene>
    <name evidence="2" type="ORF">KIN20_008986</name>
</gene>
<feature type="compositionally biased region" description="Basic and acidic residues" evidence="1">
    <location>
        <begin position="104"/>
        <end position="113"/>
    </location>
</feature>
<evidence type="ECO:0000256" key="1">
    <source>
        <dbReference type="SAM" id="MobiDB-lite"/>
    </source>
</evidence>
<sequence length="369" mass="41535">MVLRDQRHWLTKLCALVPDQVTWRTLLHAVMSFRPSMPLPAVKLPPRCLTHANKRVYPPETNPVDGRGFSYARGSSKRFGYDKYGRSLRKFPVTGRRHARESRRRYEMEHPSEVYRPNMPRSGESERSQDEFLPDYLRPPQDFLDDEPQFLGNTPLPNYLGNPDSIYRLLPRKSGSDGSSETSTGGSFSPSHHHNGCSKSMCPCEGVKEKGQSTVSEEVRRDHLGPNYATEYVGYSATSDWPSEALLTNEEKCVIKLSQIFGWRKAIRVVRNNPRVRVVSRLVDFALVEPDEADDDKPGEDILNYAELVDLLKATEAPSSDVPNVDEREENLIDLSEDLISATNATAPDDTVADSLSESLSILNLDLAS</sequence>
<dbReference type="Proteomes" id="UP001196413">
    <property type="component" value="Unassembled WGS sequence"/>
</dbReference>